<name>A0A9Q0G7B1_9ROSI</name>
<reference evidence="2" key="2">
    <citation type="journal article" date="2023" name="Plants (Basel)">
        <title>Annotation of the Turnera subulata (Passifloraceae) Draft Genome Reveals the S-Locus Evolved after the Divergence of Turneroideae from Passifloroideae in a Stepwise Manner.</title>
        <authorList>
            <person name="Henning P.M."/>
            <person name="Roalson E.H."/>
            <person name="Mir W."/>
            <person name="McCubbin A.G."/>
            <person name="Shore J.S."/>
        </authorList>
    </citation>
    <scope>NUCLEOTIDE SEQUENCE</scope>
    <source>
        <strain evidence="2">F60SS</strain>
    </source>
</reference>
<dbReference type="OrthoDB" id="912173at2759"/>
<dbReference type="PANTHER" id="PTHR31215">
    <property type="entry name" value="OS05G0510400 PROTEIN-RELATED"/>
    <property type="match status" value="1"/>
</dbReference>
<evidence type="ECO:0000313" key="3">
    <source>
        <dbReference type="Proteomes" id="UP001141552"/>
    </source>
</evidence>
<dbReference type="Proteomes" id="UP001141552">
    <property type="component" value="Unassembled WGS sequence"/>
</dbReference>
<proteinExistence type="predicted"/>
<comment type="caution">
    <text evidence="2">The sequence shown here is derived from an EMBL/GenBank/DDBJ whole genome shotgun (WGS) entry which is preliminary data.</text>
</comment>
<gene>
    <name evidence="2" type="ORF">Tsubulata_026050</name>
</gene>
<dbReference type="InterPro" id="IPR044809">
    <property type="entry name" value="AUF1-like"/>
</dbReference>
<evidence type="ECO:0000256" key="1">
    <source>
        <dbReference type="SAM" id="MobiDB-lite"/>
    </source>
</evidence>
<dbReference type="AlphaFoldDB" id="A0A9Q0G7B1"/>
<reference evidence="2" key="1">
    <citation type="submission" date="2022-02" db="EMBL/GenBank/DDBJ databases">
        <authorList>
            <person name="Henning P.M."/>
            <person name="McCubbin A.G."/>
            <person name="Shore J.S."/>
        </authorList>
    </citation>
    <scope>NUCLEOTIDE SEQUENCE</scope>
    <source>
        <strain evidence="2">F60SS</strain>
        <tissue evidence="2">Leaves</tissue>
    </source>
</reference>
<protein>
    <submittedName>
        <fullName evidence="2">Uncharacterized protein</fullName>
    </submittedName>
</protein>
<feature type="region of interest" description="Disordered" evidence="1">
    <location>
        <begin position="26"/>
        <end position="97"/>
    </location>
</feature>
<dbReference type="EMBL" id="JAKUCV010001929">
    <property type="protein sequence ID" value="KAJ4844527.1"/>
    <property type="molecule type" value="Genomic_DNA"/>
</dbReference>
<organism evidence="2 3">
    <name type="scientific">Turnera subulata</name>
    <dbReference type="NCBI Taxonomy" id="218843"/>
    <lineage>
        <taxon>Eukaryota</taxon>
        <taxon>Viridiplantae</taxon>
        <taxon>Streptophyta</taxon>
        <taxon>Embryophyta</taxon>
        <taxon>Tracheophyta</taxon>
        <taxon>Spermatophyta</taxon>
        <taxon>Magnoliopsida</taxon>
        <taxon>eudicotyledons</taxon>
        <taxon>Gunneridae</taxon>
        <taxon>Pentapetalae</taxon>
        <taxon>rosids</taxon>
        <taxon>fabids</taxon>
        <taxon>Malpighiales</taxon>
        <taxon>Passifloraceae</taxon>
        <taxon>Turnera</taxon>
    </lineage>
</organism>
<sequence length="158" mass="17228">MVHSRLIFFTDLSIPQIINAASGLKEGVQSSPDIPPCPSSTTSSSPVLPSPSRPSAPSETASPHPRSLHRGGGGEDGEGRDFDHNCRRHPPLTHPGPEELKRVRFLRIELLSGELGIDDGMLLKLRVIWTISSLIAASARHYLLLSIIDEHKTLTTWS</sequence>
<keyword evidence="3" id="KW-1185">Reference proteome</keyword>
<evidence type="ECO:0000313" key="2">
    <source>
        <dbReference type="EMBL" id="KAJ4844527.1"/>
    </source>
</evidence>
<accession>A0A9Q0G7B1</accession>